<reference evidence="1" key="1">
    <citation type="submission" date="2010-02" db="EMBL/GenBank/DDBJ databases">
        <title>Sequencing and annotation of the Blastocystis hominis genome.</title>
        <authorList>
            <person name="Wincker P."/>
        </authorList>
    </citation>
    <scope>NUCLEOTIDE SEQUENCE</scope>
    <source>
        <strain evidence="1">Singapore isolate B</strain>
    </source>
</reference>
<proteinExistence type="predicted"/>
<dbReference type="EMBL" id="FN668683">
    <property type="protein sequence ID" value="CBK24415.2"/>
    <property type="molecule type" value="Genomic_DNA"/>
</dbReference>
<dbReference type="OrthoDB" id="419709at2759"/>
<evidence type="ECO:0000313" key="1">
    <source>
        <dbReference type="EMBL" id="CBK24415.2"/>
    </source>
</evidence>
<keyword evidence="2" id="KW-1185">Reference proteome</keyword>
<name>D8M8M6_BLAHO</name>
<dbReference type="RefSeq" id="XP_012898463.1">
    <property type="nucleotide sequence ID" value="XM_013043009.1"/>
</dbReference>
<dbReference type="Proteomes" id="UP000008312">
    <property type="component" value="Unassembled WGS sequence"/>
</dbReference>
<dbReference type="GeneID" id="24921196"/>
<sequence>MAAGKYDAEYINYYSGKNVDYIIASTVLVYSPPRYYSPKYNEYLYAPFKRNPFYQQYSTQIPEACNSSNFECPVVHIREKIKGRFTYSDINSFKVVIVFPYAVLSYYLADLITTAIPMFVPSPSFIVQNKISYDMKAGDPSYCGKRFQEPPRHPNSKHLYSPEDSSEEATEYWLQYASYYTPCSIIFNNISHLVELMKTTNYSHVYECNLKYRQHIINHNKMQWNKLFQKIQVNRVMPTSWNESLNWFGETSFY</sequence>
<accession>D8M8M6</accession>
<evidence type="ECO:0000313" key="2">
    <source>
        <dbReference type="Proteomes" id="UP000008312"/>
    </source>
</evidence>
<gene>
    <name evidence="1" type="ORF">GSBLH_T00004156001</name>
</gene>
<protein>
    <submittedName>
        <fullName evidence="1">Uncharacterized protein</fullName>
    </submittedName>
</protein>
<dbReference type="InParanoid" id="D8M8M6"/>
<organism evidence="1">
    <name type="scientific">Blastocystis hominis</name>
    <dbReference type="NCBI Taxonomy" id="12968"/>
    <lineage>
        <taxon>Eukaryota</taxon>
        <taxon>Sar</taxon>
        <taxon>Stramenopiles</taxon>
        <taxon>Bigyra</taxon>
        <taxon>Opalozoa</taxon>
        <taxon>Opalinata</taxon>
        <taxon>Blastocystidae</taxon>
        <taxon>Blastocystis</taxon>
    </lineage>
</organism>
<dbReference type="AlphaFoldDB" id="D8M8M6"/>